<dbReference type="GO" id="GO:0003735">
    <property type="term" value="F:structural constituent of ribosome"/>
    <property type="evidence" value="ECO:0007669"/>
    <property type="project" value="InterPro"/>
</dbReference>
<protein>
    <submittedName>
        <fullName evidence="5">50S ribosomal protein L27</fullName>
    </submittedName>
</protein>
<evidence type="ECO:0000313" key="5">
    <source>
        <dbReference type="EMBL" id="MPN21240.1"/>
    </source>
</evidence>
<dbReference type="Pfam" id="PF01016">
    <property type="entry name" value="Ribosomal_L27"/>
    <property type="match status" value="1"/>
</dbReference>
<dbReference type="SUPFAM" id="SSF110324">
    <property type="entry name" value="Ribosomal L27 protein-like"/>
    <property type="match status" value="1"/>
</dbReference>
<comment type="caution">
    <text evidence="5">The sequence shown here is derived from an EMBL/GenBank/DDBJ whole genome shotgun (WGS) entry which is preliminary data.</text>
</comment>
<keyword evidence="2 5" id="KW-0689">Ribosomal protein</keyword>
<proteinExistence type="inferred from homology"/>
<dbReference type="PANTHER" id="PTHR15893:SF0">
    <property type="entry name" value="LARGE RIBOSOMAL SUBUNIT PROTEIN BL27M"/>
    <property type="match status" value="1"/>
</dbReference>
<dbReference type="GO" id="GO:0005840">
    <property type="term" value="C:ribosome"/>
    <property type="evidence" value="ECO:0007669"/>
    <property type="project" value="UniProtKB-KW"/>
</dbReference>
<dbReference type="Gene3D" id="2.40.50.100">
    <property type="match status" value="1"/>
</dbReference>
<evidence type="ECO:0000256" key="1">
    <source>
        <dbReference type="ARBA" id="ARBA00010797"/>
    </source>
</evidence>
<dbReference type="InterPro" id="IPR001684">
    <property type="entry name" value="Ribosomal_bL27"/>
</dbReference>
<organism evidence="5">
    <name type="scientific">bioreactor metagenome</name>
    <dbReference type="NCBI Taxonomy" id="1076179"/>
    <lineage>
        <taxon>unclassified sequences</taxon>
        <taxon>metagenomes</taxon>
        <taxon>ecological metagenomes</taxon>
    </lineage>
</organism>
<name>A0A645G5N3_9ZZZZ</name>
<keyword evidence="3" id="KW-0687">Ribonucleoprotein</keyword>
<accession>A0A645G5N3</accession>
<dbReference type="PANTHER" id="PTHR15893">
    <property type="entry name" value="RIBOSOMAL PROTEIN L27"/>
    <property type="match status" value="1"/>
</dbReference>
<evidence type="ECO:0000256" key="2">
    <source>
        <dbReference type="ARBA" id="ARBA00022980"/>
    </source>
</evidence>
<dbReference type="GO" id="GO:0006412">
    <property type="term" value="P:translation"/>
    <property type="evidence" value="ECO:0007669"/>
    <property type="project" value="InterPro"/>
</dbReference>
<evidence type="ECO:0000256" key="3">
    <source>
        <dbReference type="ARBA" id="ARBA00023274"/>
    </source>
</evidence>
<reference evidence="5" key="1">
    <citation type="submission" date="2019-08" db="EMBL/GenBank/DDBJ databases">
        <authorList>
            <person name="Kucharzyk K."/>
            <person name="Murdoch R.W."/>
            <person name="Higgins S."/>
            <person name="Loffler F."/>
        </authorList>
    </citation>
    <scope>NUCLEOTIDE SEQUENCE</scope>
</reference>
<sequence>MAHVKGSGSVTQHSQGARHSKRFGIKKYAGENIKIGQIIVRQKGAKYKTGKGVSMGHDYTIFSMLDGVVNFSKRFGKTVVNVINK</sequence>
<dbReference type="AlphaFoldDB" id="A0A645G5N3"/>
<dbReference type="GO" id="GO:1990904">
    <property type="term" value="C:ribonucleoprotein complex"/>
    <property type="evidence" value="ECO:0007669"/>
    <property type="project" value="UniProtKB-KW"/>
</dbReference>
<dbReference type="PRINTS" id="PR00063">
    <property type="entry name" value="RIBOSOMALL27"/>
</dbReference>
<gene>
    <name evidence="5" type="primary">rpmA_44</name>
    <name evidence="5" type="ORF">SDC9_168619</name>
</gene>
<dbReference type="EMBL" id="VSSQ01069173">
    <property type="protein sequence ID" value="MPN21240.1"/>
    <property type="molecule type" value="Genomic_DNA"/>
</dbReference>
<evidence type="ECO:0000256" key="4">
    <source>
        <dbReference type="SAM" id="MobiDB-lite"/>
    </source>
</evidence>
<comment type="similarity">
    <text evidence="1">Belongs to the bacterial ribosomal protein bL27 family.</text>
</comment>
<feature type="region of interest" description="Disordered" evidence="4">
    <location>
        <begin position="1"/>
        <end position="23"/>
    </location>
</feature>